<keyword evidence="6" id="KW-0235">DNA replication</keyword>
<sequence length="398" mass="44721">MKERLIFHVDVNSAFLSWEAVYQLKNGASTDIRTIPAIIGGDTSLRKGVVLAKSLPAKHFGIHTGEPVTDALTKCPSLKSFRPNFPLYREYSNAFITILKKYAPVVEQVSIDEAYLDMSGLHYFYSTPLEAAAKIQTEIRDTLGFTVNIGISSNKLLAKMASDFEKPDKIHTLFPQEMAEKMWHLPVRTLFFTGRAAAKKLNQLGIYTIGDLAGSDPNFLQAHLNSQGITLWNYANGHDDSPVKETPDAPKGYGNSMTLSKDLTSFSEARPVLLELCETVTKRLRADHIYAQVIEVELKDKNFRRKSHQTVLDYSTNTTDDFYQISIKLFQELWDGTPIRLLGVRGGKLTSDKIEQIQLFTETASRQKSREKMAKLDAALDSIQKKYGKDSVKRGSRC</sequence>
<dbReference type="InterPro" id="IPR001126">
    <property type="entry name" value="UmuC"/>
</dbReference>
<evidence type="ECO:0000313" key="9">
    <source>
        <dbReference type="Proteomes" id="UP000217549"/>
    </source>
</evidence>
<evidence type="ECO:0000313" key="8">
    <source>
        <dbReference type="EMBL" id="SOB72782.1"/>
    </source>
</evidence>
<keyword evidence="6" id="KW-0460">Magnesium</keyword>
<dbReference type="Gene3D" id="1.10.150.20">
    <property type="entry name" value="5' to 3' exonuclease, C-terminal subdomain"/>
    <property type="match status" value="1"/>
</dbReference>
<dbReference type="HAMAP" id="MF_01113">
    <property type="entry name" value="DNApol_IV"/>
    <property type="match status" value="1"/>
</dbReference>
<feature type="binding site" evidence="6">
    <location>
        <position position="112"/>
    </location>
    <ligand>
        <name>Mg(2+)</name>
        <dbReference type="ChEBI" id="CHEBI:18420"/>
    </ligand>
</feature>
<keyword evidence="6" id="KW-0234">DNA repair</keyword>
<comment type="function">
    <text evidence="6">Poorly processive, error-prone DNA polymerase involved in untargeted mutagenesis. Copies undamaged DNA at stalled replication forks, which arise in vivo from mismatched or misaligned primer ends. These misaligned primers can be extended by PolIV. Exhibits no 3'-5' exonuclease (proofreading) activity. May be involved in translesional synthesis, in conjunction with the beta clamp from PolIII.</text>
</comment>
<keyword evidence="6" id="KW-0479">Metal-binding</keyword>
<dbReference type="KEGG" id="ehl:EHLA_2151"/>
<keyword evidence="3 6" id="KW-0548">Nucleotidyltransferase</keyword>
<dbReference type="PANTHER" id="PTHR11076">
    <property type="entry name" value="DNA REPAIR POLYMERASE UMUC / TRANSFERASE FAMILY MEMBER"/>
    <property type="match status" value="1"/>
</dbReference>
<dbReference type="InterPro" id="IPR043128">
    <property type="entry name" value="Rev_trsase/Diguanyl_cyclase"/>
</dbReference>
<dbReference type="InterPro" id="IPR017961">
    <property type="entry name" value="DNA_pol_Y-fam_little_finger"/>
</dbReference>
<feature type="binding site" evidence="6">
    <location>
        <position position="10"/>
    </location>
    <ligand>
        <name>Mg(2+)</name>
        <dbReference type="ChEBI" id="CHEBI:18420"/>
    </ligand>
</feature>
<reference evidence="9" key="1">
    <citation type="submission" date="2017-09" db="EMBL/GenBank/DDBJ databases">
        <authorList>
            <person name="Shetty A S."/>
        </authorList>
    </citation>
    <scope>NUCLEOTIDE SEQUENCE [LARGE SCALE GENOMIC DNA]</scope>
</reference>
<keyword evidence="9" id="KW-1185">Reference proteome</keyword>
<dbReference type="EMBL" id="LT907978">
    <property type="protein sequence ID" value="SOB72782.1"/>
    <property type="molecule type" value="Genomic_DNA"/>
</dbReference>
<dbReference type="PROSITE" id="PS50173">
    <property type="entry name" value="UMUC"/>
    <property type="match status" value="1"/>
</dbReference>
<evidence type="ECO:0000256" key="3">
    <source>
        <dbReference type="ARBA" id="ARBA00022695"/>
    </source>
</evidence>
<dbReference type="InterPro" id="IPR036775">
    <property type="entry name" value="DNA_pol_Y-fam_lit_finger_sf"/>
</dbReference>
<comment type="subcellular location">
    <subcellularLocation>
        <location evidence="6">Cytoplasm</location>
    </subcellularLocation>
</comment>
<dbReference type="GO" id="GO:0042276">
    <property type="term" value="P:error-prone translesion synthesis"/>
    <property type="evidence" value="ECO:0007669"/>
    <property type="project" value="TreeGrafter"/>
</dbReference>
<dbReference type="InterPro" id="IPR050116">
    <property type="entry name" value="DNA_polymerase-Y"/>
</dbReference>
<dbReference type="AlphaFoldDB" id="A0A285PUB1"/>
<feature type="domain" description="UmuC" evidence="7">
    <location>
        <begin position="6"/>
        <end position="194"/>
    </location>
</feature>
<comment type="cofactor">
    <cofactor evidence="6">
        <name>Mg(2+)</name>
        <dbReference type="ChEBI" id="CHEBI:18420"/>
    </cofactor>
    <text evidence="6">Binds 2 magnesium ions per subunit.</text>
</comment>
<dbReference type="Proteomes" id="UP000217549">
    <property type="component" value="Chromosome I"/>
</dbReference>
<proteinExistence type="inferred from homology"/>
<evidence type="ECO:0000256" key="2">
    <source>
        <dbReference type="ARBA" id="ARBA00022457"/>
    </source>
</evidence>
<dbReference type="InterPro" id="IPR043502">
    <property type="entry name" value="DNA/RNA_pol_sf"/>
</dbReference>
<dbReference type="GO" id="GO:0006281">
    <property type="term" value="P:DNA repair"/>
    <property type="evidence" value="ECO:0007669"/>
    <property type="project" value="UniProtKB-UniRule"/>
</dbReference>
<dbReference type="SUPFAM" id="SSF100879">
    <property type="entry name" value="Lesion bypass DNA polymerase (Y-family), little finger domain"/>
    <property type="match status" value="1"/>
</dbReference>
<evidence type="ECO:0000256" key="6">
    <source>
        <dbReference type="HAMAP-Rule" id="MF_01113"/>
    </source>
</evidence>
<dbReference type="GO" id="GO:0003684">
    <property type="term" value="F:damaged DNA binding"/>
    <property type="evidence" value="ECO:0007669"/>
    <property type="project" value="InterPro"/>
</dbReference>
<organism evidence="8 9">
    <name type="scientific">Anaerobutyricum hallii</name>
    <dbReference type="NCBI Taxonomy" id="39488"/>
    <lineage>
        <taxon>Bacteria</taxon>
        <taxon>Bacillati</taxon>
        <taxon>Bacillota</taxon>
        <taxon>Clostridia</taxon>
        <taxon>Lachnospirales</taxon>
        <taxon>Lachnospiraceae</taxon>
        <taxon>Anaerobutyricum</taxon>
    </lineage>
</organism>
<dbReference type="Pfam" id="PF00817">
    <property type="entry name" value="IMS"/>
    <property type="match status" value="1"/>
</dbReference>
<keyword evidence="6 8" id="KW-0808">Transferase</keyword>
<dbReference type="RefSeq" id="WP_096240758.1">
    <property type="nucleotide sequence ID" value="NZ_LT907978.1"/>
</dbReference>
<dbReference type="Gene3D" id="3.30.1490.100">
    <property type="entry name" value="DNA polymerase, Y-family, little finger domain"/>
    <property type="match status" value="1"/>
</dbReference>
<keyword evidence="6" id="KW-0963">Cytoplasm</keyword>
<dbReference type="Pfam" id="PF11799">
    <property type="entry name" value="IMS_C"/>
    <property type="match status" value="1"/>
</dbReference>
<protein>
    <recommendedName>
        <fullName evidence="6">DNA polymerase IV</fullName>
        <shortName evidence="6">Pol IV</shortName>
        <ecNumber evidence="6">2.7.7.7</ecNumber>
    </recommendedName>
</protein>
<dbReference type="SUPFAM" id="SSF56672">
    <property type="entry name" value="DNA/RNA polymerases"/>
    <property type="match status" value="1"/>
</dbReference>
<feature type="site" description="Substrate discrimination" evidence="6">
    <location>
        <position position="15"/>
    </location>
</feature>
<dbReference type="GO" id="GO:0005829">
    <property type="term" value="C:cytosol"/>
    <property type="evidence" value="ECO:0007669"/>
    <property type="project" value="TreeGrafter"/>
</dbReference>
<dbReference type="GO" id="GO:0009432">
    <property type="term" value="P:SOS response"/>
    <property type="evidence" value="ECO:0007669"/>
    <property type="project" value="TreeGrafter"/>
</dbReference>
<keyword evidence="5 6" id="KW-0239">DNA-directed DNA polymerase</keyword>
<evidence type="ECO:0000256" key="4">
    <source>
        <dbReference type="ARBA" id="ARBA00022763"/>
    </source>
</evidence>
<dbReference type="GO" id="GO:0006261">
    <property type="term" value="P:DNA-templated DNA replication"/>
    <property type="evidence" value="ECO:0007669"/>
    <property type="project" value="UniProtKB-UniRule"/>
</dbReference>
<dbReference type="PANTHER" id="PTHR11076:SF35">
    <property type="entry name" value="DNA REPAIR PROTEIN HOMOLOG YOBH"/>
    <property type="match status" value="1"/>
</dbReference>
<comment type="subunit">
    <text evidence="6">Monomer.</text>
</comment>
<name>A0A285PUB1_9FIRM</name>
<dbReference type="Gene3D" id="3.40.1170.60">
    <property type="match status" value="1"/>
</dbReference>
<gene>
    <name evidence="6" type="primary">dinB</name>
    <name evidence="8" type="ORF">EHLA_2151</name>
</gene>
<dbReference type="STRING" id="39488.ERS852450_01593"/>
<dbReference type="Gene3D" id="3.30.70.270">
    <property type="match status" value="1"/>
</dbReference>
<comment type="catalytic activity">
    <reaction evidence="6">
        <text>DNA(n) + a 2'-deoxyribonucleoside 5'-triphosphate = DNA(n+1) + diphosphate</text>
        <dbReference type="Rhea" id="RHEA:22508"/>
        <dbReference type="Rhea" id="RHEA-COMP:17339"/>
        <dbReference type="Rhea" id="RHEA-COMP:17340"/>
        <dbReference type="ChEBI" id="CHEBI:33019"/>
        <dbReference type="ChEBI" id="CHEBI:61560"/>
        <dbReference type="ChEBI" id="CHEBI:173112"/>
        <dbReference type="EC" id="2.7.7.7"/>
    </reaction>
</comment>
<dbReference type="InterPro" id="IPR022880">
    <property type="entry name" value="DNApol_IV"/>
</dbReference>
<keyword evidence="6" id="KW-0238">DNA-binding</keyword>
<keyword evidence="4 6" id="KW-0227">DNA damage</keyword>
<comment type="similarity">
    <text evidence="1 6">Belongs to the DNA polymerase type-Y family.</text>
</comment>
<dbReference type="GO" id="GO:0000287">
    <property type="term" value="F:magnesium ion binding"/>
    <property type="evidence" value="ECO:0007669"/>
    <property type="project" value="UniProtKB-UniRule"/>
</dbReference>
<evidence type="ECO:0000256" key="1">
    <source>
        <dbReference type="ARBA" id="ARBA00010945"/>
    </source>
</evidence>
<keyword evidence="2 6" id="KW-0515">Mutator protein</keyword>
<dbReference type="GO" id="GO:0003887">
    <property type="term" value="F:DNA-directed DNA polymerase activity"/>
    <property type="evidence" value="ECO:0007669"/>
    <property type="project" value="UniProtKB-UniRule"/>
</dbReference>
<feature type="active site" evidence="6">
    <location>
        <position position="113"/>
    </location>
</feature>
<evidence type="ECO:0000259" key="7">
    <source>
        <dbReference type="PROSITE" id="PS50173"/>
    </source>
</evidence>
<dbReference type="EC" id="2.7.7.7" evidence="6"/>
<dbReference type="CDD" id="cd03586">
    <property type="entry name" value="PolY_Pol_IV_kappa"/>
    <property type="match status" value="1"/>
</dbReference>
<accession>A0A285PUB1</accession>
<evidence type="ECO:0000256" key="5">
    <source>
        <dbReference type="ARBA" id="ARBA00022932"/>
    </source>
</evidence>